<dbReference type="InterPro" id="IPR010412">
    <property type="entry name" value="DUF1007"/>
</dbReference>
<dbReference type="PIRSF" id="PIRSF008159">
    <property type="entry name" value="UCP008159_ABC"/>
    <property type="match status" value="1"/>
</dbReference>
<protein>
    <submittedName>
        <fullName evidence="2">DUF1007 family protein</fullName>
    </submittedName>
</protein>
<evidence type="ECO:0000313" key="3">
    <source>
        <dbReference type="Proteomes" id="UP000348942"/>
    </source>
</evidence>
<dbReference type="Proteomes" id="UP000348942">
    <property type="component" value="Chromosome 1"/>
</dbReference>
<evidence type="ECO:0000256" key="1">
    <source>
        <dbReference type="SAM" id="SignalP"/>
    </source>
</evidence>
<feature type="signal peptide" evidence="1">
    <location>
        <begin position="1"/>
        <end position="19"/>
    </location>
</feature>
<organism evidence="2 3">
    <name type="scientific">Vibrio algicola</name>
    <dbReference type="NCBI Taxonomy" id="2662262"/>
    <lineage>
        <taxon>Bacteria</taxon>
        <taxon>Pseudomonadati</taxon>
        <taxon>Pseudomonadota</taxon>
        <taxon>Gammaproteobacteria</taxon>
        <taxon>Vibrionales</taxon>
        <taxon>Vibrionaceae</taxon>
        <taxon>Vibrio</taxon>
    </lineage>
</organism>
<accession>A0A5Q0TES3</accession>
<sequence>MKVISLFLFFVLLPLSANAHPHAWIDMQTTFHGDGKSIDKISMSWRYDPIISAYNLDGLDTSPPHIDKTLQSLADNVIKNLLNEHYYTYFYQGETPIRYLEAERANYRYDKKRLILSFDLELAQPVPISSKNLTLKIYEPTYYVDMSWKNTSSIQFSDQLKSHCQASIDKANPSPKQMMYAASLPPDVVPDIPLGQLFAQTIHLNCQ</sequence>
<name>A0A5Q0TES3_9VIBR</name>
<feature type="chain" id="PRO_5024449298" evidence="1">
    <location>
        <begin position="20"/>
        <end position="207"/>
    </location>
</feature>
<dbReference type="RefSeq" id="WP_153447814.1">
    <property type="nucleotide sequence ID" value="NZ_CP045699.1"/>
</dbReference>
<keyword evidence="3" id="KW-1185">Reference proteome</keyword>
<proteinExistence type="predicted"/>
<dbReference type="AlphaFoldDB" id="A0A5Q0TES3"/>
<evidence type="ECO:0000313" key="2">
    <source>
        <dbReference type="EMBL" id="QGA65668.1"/>
    </source>
</evidence>
<dbReference type="InterPro" id="IPR016537">
    <property type="entry name" value="UCP008159_ABC"/>
</dbReference>
<gene>
    <name evidence="2" type="ORF">GFB47_09770</name>
</gene>
<dbReference type="Pfam" id="PF06226">
    <property type="entry name" value="DUF1007"/>
    <property type="match status" value="1"/>
</dbReference>
<dbReference type="EMBL" id="CP045699">
    <property type="protein sequence ID" value="QGA65668.1"/>
    <property type="molecule type" value="Genomic_DNA"/>
</dbReference>
<reference evidence="2 3" key="1">
    <citation type="submission" date="2019-10" db="EMBL/GenBank/DDBJ databases">
        <title>Vibrio sp. nov., isolated from Coralline algae surface.</title>
        <authorList>
            <person name="Geng Y."/>
            <person name="Zhang X."/>
        </authorList>
    </citation>
    <scope>NUCLEOTIDE SEQUENCE [LARGE SCALE GENOMIC DNA]</scope>
    <source>
        <strain evidence="2 3">SM1977</strain>
    </source>
</reference>
<keyword evidence="1" id="KW-0732">Signal</keyword>